<gene>
    <name evidence="1" type="ORF">Sradi_3244700</name>
</gene>
<evidence type="ECO:0000313" key="1">
    <source>
        <dbReference type="EMBL" id="KAL0373290.1"/>
    </source>
</evidence>
<reference evidence="1" key="1">
    <citation type="submission" date="2020-06" db="EMBL/GenBank/DDBJ databases">
        <authorList>
            <person name="Li T."/>
            <person name="Hu X."/>
            <person name="Zhang T."/>
            <person name="Song X."/>
            <person name="Zhang H."/>
            <person name="Dai N."/>
            <person name="Sheng W."/>
            <person name="Hou X."/>
            <person name="Wei L."/>
        </authorList>
    </citation>
    <scope>NUCLEOTIDE SEQUENCE</scope>
    <source>
        <strain evidence="1">G02</strain>
        <tissue evidence="1">Leaf</tissue>
    </source>
</reference>
<comment type="caution">
    <text evidence="1">The sequence shown here is derived from an EMBL/GenBank/DDBJ whole genome shotgun (WGS) entry which is preliminary data.</text>
</comment>
<protein>
    <submittedName>
        <fullName evidence="1">Uncharacterized protein</fullName>
    </submittedName>
</protein>
<dbReference type="AlphaFoldDB" id="A0AAW2QZF0"/>
<organism evidence="1">
    <name type="scientific">Sesamum radiatum</name>
    <name type="common">Black benniseed</name>
    <dbReference type="NCBI Taxonomy" id="300843"/>
    <lineage>
        <taxon>Eukaryota</taxon>
        <taxon>Viridiplantae</taxon>
        <taxon>Streptophyta</taxon>
        <taxon>Embryophyta</taxon>
        <taxon>Tracheophyta</taxon>
        <taxon>Spermatophyta</taxon>
        <taxon>Magnoliopsida</taxon>
        <taxon>eudicotyledons</taxon>
        <taxon>Gunneridae</taxon>
        <taxon>Pentapetalae</taxon>
        <taxon>asterids</taxon>
        <taxon>lamiids</taxon>
        <taxon>Lamiales</taxon>
        <taxon>Pedaliaceae</taxon>
        <taxon>Sesamum</taxon>
    </lineage>
</organism>
<accession>A0AAW2QZF0</accession>
<reference evidence="1" key="2">
    <citation type="journal article" date="2024" name="Plant">
        <title>Genomic evolution and insights into agronomic trait innovations of Sesamum species.</title>
        <authorList>
            <person name="Miao H."/>
            <person name="Wang L."/>
            <person name="Qu L."/>
            <person name="Liu H."/>
            <person name="Sun Y."/>
            <person name="Le M."/>
            <person name="Wang Q."/>
            <person name="Wei S."/>
            <person name="Zheng Y."/>
            <person name="Lin W."/>
            <person name="Duan Y."/>
            <person name="Cao H."/>
            <person name="Xiong S."/>
            <person name="Wang X."/>
            <person name="Wei L."/>
            <person name="Li C."/>
            <person name="Ma Q."/>
            <person name="Ju M."/>
            <person name="Zhao R."/>
            <person name="Li G."/>
            <person name="Mu C."/>
            <person name="Tian Q."/>
            <person name="Mei H."/>
            <person name="Zhang T."/>
            <person name="Gao T."/>
            <person name="Zhang H."/>
        </authorList>
    </citation>
    <scope>NUCLEOTIDE SEQUENCE</scope>
    <source>
        <strain evidence="1">G02</strain>
    </source>
</reference>
<proteinExistence type="predicted"/>
<name>A0AAW2QZF0_SESRA</name>
<dbReference type="EMBL" id="JACGWJ010000014">
    <property type="protein sequence ID" value="KAL0373290.1"/>
    <property type="molecule type" value="Genomic_DNA"/>
</dbReference>
<sequence length="67" mass="7136">MPPGRPVRSSQGCWRSQHARPLPLACSDLATTRTASCSDCTTTRLRKLAANNELAAITRSGEPAVAK</sequence>